<proteinExistence type="predicted"/>
<evidence type="ECO:0000259" key="1">
    <source>
        <dbReference type="SMART" id="SM00909"/>
    </source>
</evidence>
<evidence type="ECO:0000313" key="2">
    <source>
        <dbReference type="EMBL" id="HGY95450.1"/>
    </source>
</evidence>
<dbReference type="Pfam" id="PF10646">
    <property type="entry name" value="Germane"/>
    <property type="match status" value="1"/>
</dbReference>
<organism evidence="2">
    <name type="scientific">Acidobacterium capsulatum</name>
    <dbReference type="NCBI Taxonomy" id="33075"/>
    <lineage>
        <taxon>Bacteria</taxon>
        <taxon>Pseudomonadati</taxon>
        <taxon>Acidobacteriota</taxon>
        <taxon>Terriglobia</taxon>
        <taxon>Terriglobales</taxon>
        <taxon>Acidobacteriaceae</taxon>
        <taxon>Acidobacterium</taxon>
    </lineage>
</organism>
<reference evidence="2" key="1">
    <citation type="journal article" date="2020" name="mSystems">
        <title>Genome- and Community-Level Interaction Insights into Carbon Utilization and Element Cycling Functions of Hydrothermarchaeota in Hydrothermal Sediment.</title>
        <authorList>
            <person name="Zhou Z."/>
            <person name="Liu Y."/>
            <person name="Xu W."/>
            <person name="Pan J."/>
            <person name="Luo Z.H."/>
            <person name="Li M."/>
        </authorList>
    </citation>
    <scope>NUCLEOTIDE SEQUENCE [LARGE SCALE GENOMIC DNA]</scope>
    <source>
        <strain evidence="2">SpSt-855</strain>
    </source>
</reference>
<feature type="domain" description="GerMN" evidence="1">
    <location>
        <begin position="84"/>
        <end position="180"/>
    </location>
</feature>
<comment type="caution">
    <text evidence="2">The sequence shown here is derived from an EMBL/GenBank/DDBJ whole genome shotgun (WGS) entry which is preliminary data.</text>
</comment>
<accession>A0A7V4XUQ6</accession>
<dbReference type="SMART" id="SM00909">
    <property type="entry name" value="Germane"/>
    <property type="match status" value="1"/>
</dbReference>
<dbReference type="PROSITE" id="PS51257">
    <property type="entry name" value="PROKAR_LIPOPROTEIN"/>
    <property type="match status" value="1"/>
</dbReference>
<name>A0A7V4XUQ6_9BACT</name>
<sequence length="200" mass="21508">MITRLQQFLFALLLVGCVALAAILIRMRQQAQDRLAALPQPTPLAQPDNAPEVSVIWMMPNDMTGALTSEQKTLALPSDPSERARDLLNQLIASWSAPGSQHPVDAKAGVESVFLLPVPGDASHQLAVINFNAAFPPAQPSGIEPETLTLLSIIQTLHADFPSIEQVRFLVDGHAQPTLAGHADLTRTYQVENAAPQPTS</sequence>
<gene>
    <name evidence="2" type="ORF">ENW50_12315</name>
</gene>
<dbReference type="AlphaFoldDB" id="A0A7V4XUQ6"/>
<dbReference type="InterPro" id="IPR019606">
    <property type="entry name" value="GerMN"/>
</dbReference>
<dbReference type="EMBL" id="DTKL01000077">
    <property type="protein sequence ID" value="HGY95450.1"/>
    <property type="molecule type" value="Genomic_DNA"/>
</dbReference>
<protein>
    <recommendedName>
        <fullName evidence="1">GerMN domain-containing protein</fullName>
    </recommendedName>
</protein>